<feature type="region of interest" description="Disordered" evidence="3">
    <location>
        <begin position="1"/>
        <end position="31"/>
    </location>
</feature>
<evidence type="ECO:0000313" key="6">
    <source>
        <dbReference type="Proteomes" id="UP001651158"/>
    </source>
</evidence>
<feature type="domain" description="SHSP" evidence="4">
    <location>
        <begin position="104"/>
        <end position="214"/>
    </location>
</feature>
<evidence type="ECO:0000256" key="2">
    <source>
        <dbReference type="RuleBase" id="RU003616"/>
    </source>
</evidence>
<dbReference type="SUPFAM" id="SSF49764">
    <property type="entry name" value="HSP20-like chaperones"/>
    <property type="match status" value="2"/>
</dbReference>
<comment type="caution">
    <text evidence="5">The sequence shown here is derived from an EMBL/GenBank/DDBJ whole genome shotgun (WGS) entry which is preliminary data.</text>
</comment>
<dbReference type="InterPro" id="IPR002068">
    <property type="entry name" value="A-crystallin/Hsp20_dom"/>
</dbReference>
<evidence type="ECO:0000259" key="4">
    <source>
        <dbReference type="PROSITE" id="PS01031"/>
    </source>
</evidence>
<evidence type="ECO:0000256" key="3">
    <source>
        <dbReference type="SAM" id="MobiDB-lite"/>
    </source>
</evidence>
<dbReference type="CDD" id="cd06526">
    <property type="entry name" value="metazoan_ACD"/>
    <property type="match status" value="1"/>
</dbReference>
<dbReference type="InterPro" id="IPR008978">
    <property type="entry name" value="HSP20-like_chaperone"/>
</dbReference>
<dbReference type="EMBL" id="JAKROA010000003">
    <property type="protein sequence ID" value="KAL5109375.1"/>
    <property type="molecule type" value="Genomic_DNA"/>
</dbReference>
<sequence length="318" mass="36856">MEVPVRRGDRSGDRQLAVRHSRSGRDTPHEHDFPVCPFTDLNRQFETMEKQLADFRPFDMFPFSGSSVGPWFSRINNEMRRVHNEMMDFMRDSGVQPNFDDFWHFPSMADCFTKDENGQTWFRTKFDLQSFDPEDIEIKVENQTLSVHAKHTQRGRNSSSGQYFCRAMLLPDGVRTEELKSKLDKNGVLTVEAPAPGVEVERLGSSRSNRIPIEEGSRRRRFYDRSVGRLRPKHRKAREEYVEEDQNGLRSLHIALPIDKIYEENHLHIRCGGGRLVVEGEKDDSYFSRSFPIPPNVEPERLDAKLYNGVLTISGPIP</sequence>
<feature type="compositionally biased region" description="Basic and acidic residues" evidence="3">
    <location>
        <begin position="1"/>
        <end position="13"/>
    </location>
</feature>
<proteinExistence type="inferred from homology"/>
<dbReference type="CDD" id="cd06464">
    <property type="entry name" value="ACD_sHsps-like"/>
    <property type="match status" value="1"/>
</dbReference>
<reference evidence="5 6" key="1">
    <citation type="journal article" date="2022" name="Front. Cell. Infect. Microbiol.">
        <title>The Genomes of Two Strains of Taenia crassiceps the Animal Model for the Study of Human Cysticercosis.</title>
        <authorList>
            <person name="Bobes R.J."/>
            <person name="Estrada K."/>
            <person name="Rios-Valencia D.G."/>
            <person name="Calderon-Gallegos A."/>
            <person name="de la Torre P."/>
            <person name="Carrero J.C."/>
            <person name="Sanchez-Flores A."/>
            <person name="Laclette J.P."/>
        </authorList>
    </citation>
    <scope>NUCLEOTIDE SEQUENCE [LARGE SCALE GENOMIC DNA]</scope>
    <source>
        <strain evidence="5">WFUcys</strain>
    </source>
</reference>
<dbReference type="Gene3D" id="2.60.40.790">
    <property type="match status" value="2"/>
</dbReference>
<dbReference type="Proteomes" id="UP001651158">
    <property type="component" value="Unassembled WGS sequence"/>
</dbReference>
<accession>A0ABR4QJ05</accession>
<dbReference type="Pfam" id="PF00011">
    <property type="entry name" value="HSP20"/>
    <property type="match status" value="2"/>
</dbReference>
<organism evidence="5 6">
    <name type="scientific">Taenia crassiceps</name>
    <dbReference type="NCBI Taxonomy" id="6207"/>
    <lineage>
        <taxon>Eukaryota</taxon>
        <taxon>Metazoa</taxon>
        <taxon>Spiralia</taxon>
        <taxon>Lophotrochozoa</taxon>
        <taxon>Platyhelminthes</taxon>
        <taxon>Cestoda</taxon>
        <taxon>Eucestoda</taxon>
        <taxon>Cyclophyllidea</taxon>
        <taxon>Taeniidae</taxon>
        <taxon>Taenia</taxon>
    </lineage>
</organism>
<evidence type="ECO:0000256" key="1">
    <source>
        <dbReference type="PROSITE-ProRule" id="PRU00285"/>
    </source>
</evidence>
<keyword evidence="6" id="KW-1185">Reference proteome</keyword>
<dbReference type="PANTHER" id="PTHR45640">
    <property type="entry name" value="HEAT SHOCK PROTEIN HSP-12.2-RELATED"/>
    <property type="match status" value="1"/>
</dbReference>
<name>A0ABR4QJ05_9CEST</name>
<protein>
    <recommendedName>
        <fullName evidence="4">SHSP domain-containing protein</fullName>
    </recommendedName>
</protein>
<gene>
    <name evidence="5" type="ORF">TcWFU_008829</name>
</gene>
<dbReference type="PROSITE" id="PS01031">
    <property type="entry name" value="SHSP"/>
    <property type="match status" value="1"/>
</dbReference>
<comment type="similarity">
    <text evidence="1 2">Belongs to the small heat shock protein (HSP20) family.</text>
</comment>
<dbReference type="InterPro" id="IPR001436">
    <property type="entry name" value="Alpha-crystallin/sHSP_animal"/>
</dbReference>
<evidence type="ECO:0000313" key="5">
    <source>
        <dbReference type="EMBL" id="KAL5109375.1"/>
    </source>
</evidence>
<dbReference type="PANTHER" id="PTHR45640:SF26">
    <property type="entry name" value="RE23625P"/>
    <property type="match status" value="1"/>
</dbReference>